<dbReference type="Proteomes" id="UP000606786">
    <property type="component" value="Unassembled WGS sequence"/>
</dbReference>
<keyword evidence="1" id="KW-1133">Transmembrane helix</keyword>
<keyword evidence="1" id="KW-0472">Membrane</keyword>
<protein>
    <submittedName>
        <fullName evidence="2">(Mediterranean fruit fly) hypothetical protein</fullName>
    </submittedName>
</protein>
<evidence type="ECO:0000256" key="1">
    <source>
        <dbReference type="SAM" id="Phobius"/>
    </source>
</evidence>
<comment type="caution">
    <text evidence="2">The sequence shown here is derived from an EMBL/GenBank/DDBJ whole genome shotgun (WGS) entry which is preliminary data.</text>
</comment>
<organism evidence="2 3">
    <name type="scientific">Ceratitis capitata</name>
    <name type="common">Mediterranean fruit fly</name>
    <name type="synonym">Tephritis capitata</name>
    <dbReference type="NCBI Taxonomy" id="7213"/>
    <lineage>
        <taxon>Eukaryota</taxon>
        <taxon>Metazoa</taxon>
        <taxon>Ecdysozoa</taxon>
        <taxon>Arthropoda</taxon>
        <taxon>Hexapoda</taxon>
        <taxon>Insecta</taxon>
        <taxon>Pterygota</taxon>
        <taxon>Neoptera</taxon>
        <taxon>Endopterygota</taxon>
        <taxon>Diptera</taxon>
        <taxon>Brachycera</taxon>
        <taxon>Muscomorpha</taxon>
        <taxon>Tephritoidea</taxon>
        <taxon>Tephritidae</taxon>
        <taxon>Ceratitis</taxon>
        <taxon>Ceratitis</taxon>
    </lineage>
</organism>
<keyword evidence="1" id="KW-0812">Transmembrane</keyword>
<evidence type="ECO:0000313" key="2">
    <source>
        <dbReference type="EMBL" id="CAD6997279.1"/>
    </source>
</evidence>
<evidence type="ECO:0000313" key="3">
    <source>
        <dbReference type="Proteomes" id="UP000606786"/>
    </source>
</evidence>
<feature type="transmembrane region" description="Helical" evidence="1">
    <location>
        <begin position="20"/>
        <end position="40"/>
    </location>
</feature>
<dbReference type="AlphaFoldDB" id="A0A811UEE5"/>
<feature type="non-terminal residue" evidence="2">
    <location>
        <position position="69"/>
    </location>
</feature>
<accession>A0A811UEE5</accession>
<gene>
    <name evidence="2" type="ORF">CCAP1982_LOCUS5912</name>
</gene>
<sequence>MAAALDVGCLIMTLCTKCVAVIVVFVIATAVVNTFVIIPLKGWMQSLERQLQSPILKQHCSNVTEPSLA</sequence>
<name>A0A811UEE5_CERCA</name>
<proteinExistence type="predicted"/>
<dbReference type="EMBL" id="CAJHJT010000012">
    <property type="protein sequence ID" value="CAD6997279.1"/>
    <property type="molecule type" value="Genomic_DNA"/>
</dbReference>
<keyword evidence="3" id="KW-1185">Reference proteome</keyword>
<reference evidence="2" key="1">
    <citation type="submission" date="2020-11" db="EMBL/GenBank/DDBJ databases">
        <authorList>
            <person name="Whitehead M."/>
        </authorList>
    </citation>
    <scope>NUCLEOTIDE SEQUENCE</scope>
    <source>
        <strain evidence="2">EGII</strain>
    </source>
</reference>